<feature type="domain" description="Methyltransferase type 11" evidence="1">
    <location>
        <begin position="45"/>
        <end position="135"/>
    </location>
</feature>
<name>A0ABY6MW38_9BURK</name>
<organism evidence="2 3">
    <name type="scientific">Caldimonas aquatica</name>
    <dbReference type="NCBI Taxonomy" id="376175"/>
    <lineage>
        <taxon>Bacteria</taxon>
        <taxon>Pseudomonadati</taxon>
        <taxon>Pseudomonadota</taxon>
        <taxon>Betaproteobacteria</taxon>
        <taxon>Burkholderiales</taxon>
        <taxon>Sphaerotilaceae</taxon>
        <taxon>Caldimonas</taxon>
    </lineage>
</organism>
<dbReference type="InterPro" id="IPR029063">
    <property type="entry name" value="SAM-dependent_MTases_sf"/>
</dbReference>
<dbReference type="GO" id="GO:0008168">
    <property type="term" value="F:methyltransferase activity"/>
    <property type="evidence" value="ECO:0007669"/>
    <property type="project" value="UniProtKB-KW"/>
</dbReference>
<dbReference type="GO" id="GO:0032259">
    <property type="term" value="P:methylation"/>
    <property type="evidence" value="ECO:0007669"/>
    <property type="project" value="UniProtKB-KW"/>
</dbReference>
<keyword evidence="2" id="KW-0489">Methyltransferase</keyword>
<proteinExistence type="predicted"/>
<dbReference type="Pfam" id="PF08241">
    <property type="entry name" value="Methyltransf_11"/>
    <property type="match status" value="1"/>
</dbReference>
<reference evidence="2" key="1">
    <citation type="submission" date="2022-10" db="EMBL/GenBank/DDBJ databases">
        <title>Complete genome sequence of Schlegelella aquatica LMG 23380.</title>
        <authorList>
            <person name="Musilova J."/>
            <person name="Kourilova X."/>
            <person name="Bezdicek M."/>
            <person name="Hermankova K."/>
            <person name="Obruca S."/>
            <person name="Sedlar K."/>
        </authorList>
    </citation>
    <scope>NUCLEOTIDE SEQUENCE</scope>
    <source>
        <strain evidence="2">LMG 23380</strain>
    </source>
</reference>
<dbReference type="InterPro" id="IPR013216">
    <property type="entry name" value="Methyltransf_11"/>
</dbReference>
<dbReference type="Gene3D" id="3.40.50.150">
    <property type="entry name" value="Vaccinia Virus protein VP39"/>
    <property type="match status" value="1"/>
</dbReference>
<keyword evidence="2" id="KW-0808">Transferase</keyword>
<sequence length="207" mass="22983">MALQTVRRALGQQVRIDTPDRRLLEDVILPHYGAREDVRCVLFVGTHWYTAHYPQYFPAARFLTLDIDPRQARHGSPGGHLVASVTEVDRHLPARCVDLVVLNGVFGWGLDRREDAEQALHAIHAVLRDDGELVVGWNDVPSRRPFPFGELRALSGYEKVVFAPLGRAVVLSGGDNAHRFEFYRKAGTLMPAPILPGAQGRAPPRGA</sequence>
<evidence type="ECO:0000313" key="3">
    <source>
        <dbReference type="Proteomes" id="UP001163266"/>
    </source>
</evidence>
<dbReference type="RefSeq" id="WP_264894116.1">
    <property type="nucleotide sequence ID" value="NZ_CP110257.1"/>
</dbReference>
<protein>
    <submittedName>
        <fullName evidence="2">Class I SAM-dependent methyltransferase</fullName>
    </submittedName>
</protein>
<keyword evidence="3" id="KW-1185">Reference proteome</keyword>
<accession>A0ABY6MW38</accession>
<dbReference type="Proteomes" id="UP001163266">
    <property type="component" value="Chromosome"/>
</dbReference>
<evidence type="ECO:0000259" key="1">
    <source>
        <dbReference type="Pfam" id="PF08241"/>
    </source>
</evidence>
<evidence type="ECO:0000313" key="2">
    <source>
        <dbReference type="EMBL" id="UZD56221.1"/>
    </source>
</evidence>
<dbReference type="SUPFAM" id="SSF53335">
    <property type="entry name" value="S-adenosyl-L-methionine-dependent methyltransferases"/>
    <property type="match status" value="1"/>
</dbReference>
<gene>
    <name evidence="2" type="ORF">OMP39_06510</name>
</gene>
<dbReference type="EMBL" id="CP110257">
    <property type="protein sequence ID" value="UZD56221.1"/>
    <property type="molecule type" value="Genomic_DNA"/>
</dbReference>